<comment type="subunit">
    <text evidence="11">Forms an active dehydrodolichyl diphosphate synthase complex with NUS1.</text>
</comment>
<evidence type="ECO:0000256" key="8">
    <source>
        <dbReference type="ARBA" id="ARBA00023136"/>
    </source>
</evidence>
<dbReference type="HAMAP" id="MF_01139">
    <property type="entry name" value="ISPT"/>
    <property type="match status" value="1"/>
</dbReference>
<reference evidence="13 14" key="1">
    <citation type="submission" date="2022-05" db="EMBL/GenBank/DDBJ databases">
        <title>A multi-omics perspective on studying reproductive biology in Daphnia sinensis.</title>
        <authorList>
            <person name="Jia J."/>
        </authorList>
    </citation>
    <scope>NUCLEOTIDE SEQUENCE [LARGE SCALE GENOMIC DNA]</scope>
    <source>
        <strain evidence="13 14">WSL</strain>
    </source>
</reference>
<evidence type="ECO:0000256" key="7">
    <source>
        <dbReference type="ARBA" id="ARBA00022842"/>
    </source>
</evidence>
<proteinExistence type="inferred from homology"/>
<accession>A0AAD5PUS9</accession>
<evidence type="ECO:0000256" key="11">
    <source>
        <dbReference type="ARBA" id="ARBA00064670"/>
    </source>
</evidence>
<dbReference type="InterPro" id="IPR001441">
    <property type="entry name" value="UPP_synth-like"/>
</dbReference>
<dbReference type="Gene3D" id="3.40.1180.10">
    <property type="entry name" value="Decaprenyl diphosphate synthase-like"/>
    <property type="match status" value="1"/>
</dbReference>
<dbReference type="EC" id="2.5.1.-" evidence="12"/>
<dbReference type="GO" id="GO:0016094">
    <property type="term" value="P:polyprenol biosynthetic process"/>
    <property type="evidence" value="ECO:0007669"/>
    <property type="project" value="TreeGrafter"/>
</dbReference>
<keyword evidence="6" id="KW-0256">Endoplasmic reticulum</keyword>
<dbReference type="SUPFAM" id="SSF64005">
    <property type="entry name" value="Undecaprenyl diphosphate synthase"/>
    <property type="match status" value="1"/>
</dbReference>
<dbReference type="AlphaFoldDB" id="A0AAD5PUS9"/>
<comment type="subcellular location">
    <subcellularLocation>
        <location evidence="2">Endoplasmic reticulum membrane</location>
        <topology evidence="2">Peripheral membrane protein</topology>
    </subcellularLocation>
</comment>
<comment type="catalytic activity">
    <reaction evidence="9">
        <text>n isopentenyl diphosphate + (2E,6E)-farnesyl diphosphate = a di-trans,poly-cis-polyprenyl diphosphate + n diphosphate</text>
        <dbReference type="Rhea" id="RHEA:53008"/>
        <dbReference type="Rhea" id="RHEA-COMP:19494"/>
        <dbReference type="ChEBI" id="CHEBI:33019"/>
        <dbReference type="ChEBI" id="CHEBI:128769"/>
        <dbReference type="ChEBI" id="CHEBI:136960"/>
        <dbReference type="ChEBI" id="CHEBI:175763"/>
        <dbReference type="EC" id="2.5.1.87"/>
    </reaction>
</comment>
<comment type="cofactor">
    <cofactor evidence="1">
        <name>Mg(2+)</name>
        <dbReference type="ChEBI" id="CHEBI:18420"/>
    </cofactor>
</comment>
<comment type="similarity">
    <text evidence="4 12">Belongs to the UPP synthase family.</text>
</comment>
<evidence type="ECO:0000256" key="5">
    <source>
        <dbReference type="ARBA" id="ARBA00022679"/>
    </source>
</evidence>
<organism evidence="13 14">
    <name type="scientific">Daphnia sinensis</name>
    <dbReference type="NCBI Taxonomy" id="1820382"/>
    <lineage>
        <taxon>Eukaryota</taxon>
        <taxon>Metazoa</taxon>
        <taxon>Ecdysozoa</taxon>
        <taxon>Arthropoda</taxon>
        <taxon>Crustacea</taxon>
        <taxon>Branchiopoda</taxon>
        <taxon>Diplostraca</taxon>
        <taxon>Cladocera</taxon>
        <taxon>Anomopoda</taxon>
        <taxon>Daphniidae</taxon>
        <taxon>Daphnia</taxon>
        <taxon>Daphnia similis group</taxon>
    </lineage>
</organism>
<dbReference type="GO" id="GO:0045547">
    <property type="term" value="F:ditrans,polycis-polyprenyl diphosphate synthase [(2E,6E)-farnesyl diphosphate specific] activity"/>
    <property type="evidence" value="ECO:0007669"/>
    <property type="project" value="UniProtKB-EC"/>
</dbReference>
<dbReference type="EMBL" id="WJBH02000003">
    <property type="protein sequence ID" value="KAI9560716.1"/>
    <property type="molecule type" value="Genomic_DNA"/>
</dbReference>
<evidence type="ECO:0000256" key="10">
    <source>
        <dbReference type="ARBA" id="ARBA00058504"/>
    </source>
</evidence>
<dbReference type="InterPro" id="IPR018520">
    <property type="entry name" value="UPP_synth-like_CS"/>
</dbReference>
<comment type="function">
    <text evidence="10">With NUS1, forms the dehydrodolichyl diphosphate synthase (DDS) complex, an essential component of the dolichol monophosphate (Dol-P) biosynthetic machinery. Adds multiple copies of isopentenyl pyrophosphate (IPP) to farnesyl pyrophosphate (FPP) to produce dehydrodolichyl diphosphate (Dedol-PP), a precursor of dolichol which is utilized as a sugar carrier in protein glycosylation in the endoplasmic reticulum (ER).</text>
</comment>
<evidence type="ECO:0000256" key="4">
    <source>
        <dbReference type="ARBA" id="ARBA00005432"/>
    </source>
</evidence>
<dbReference type="Proteomes" id="UP000820818">
    <property type="component" value="Linkage Group LG3"/>
</dbReference>
<evidence type="ECO:0000256" key="12">
    <source>
        <dbReference type="RuleBase" id="RU363018"/>
    </source>
</evidence>
<evidence type="ECO:0000256" key="6">
    <source>
        <dbReference type="ARBA" id="ARBA00022824"/>
    </source>
</evidence>
<evidence type="ECO:0000313" key="14">
    <source>
        <dbReference type="Proteomes" id="UP000820818"/>
    </source>
</evidence>
<dbReference type="PANTHER" id="PTHR10291:SF43">
    <property type="entry name" value="DEHYDRODOLICHYL DIPHOSPHATE SYNTHASE COMPLEX SUBUNIT DHDDS"/>
    <property type="match status" value="1"/>
</dbReference>
<evidence type="ECO:0000313" key="13">
    <source>
        <dbReference type="EMBL" id="KAI9560716.1"/>
    </source>
</evidence>
<sequence>MSWIQESKLKWYETLAVNILKCGFIPKHVAFIMDGNRRFANKSGVKKIEGHSKGFDKLAEVLQWCLLLGVNEVTVYAFSIENFRRSEEEVDQLMSLAREKFQRLLEEKDKLNEHGISIRVIGNIGLLPADLQKLVVESMESTKSNTEAVLNIAFSYTSRDEMTHAVREVAWGVQEDLLKIDDISEDLIQKCLYTRHSLQPDLLIRTSGEVRLSDFLLWQTTCCTLYFTPVLWPEFAIWDLCRSILHYQKNLPVLEKARKNSCDGRRQPTSENMDRIEKFLSQMEVKESRTRNQILTQA</sequence>
<keyword evidence="7" id="KW-0460">Magnesium</keyword>
<comment type="caution">
    <text evidence="13">The sequence shown here is derived from an EMBL/GenBank/DDBJ whole genome shotgun (WGS) entry which is preliminary data.</text>
</comment>
<dbReference type="PROSITE" id="PS01066">
    <property type="entry name" value="UPP_SYNTHASE"/>
    <property type="match status" value="1"/>
</dbReference>
<evidence type="ECO:0000256" key="9">
    <source>
        <dbReference type="ARBA" id="ARBA00047353"/>
    </source>
</evidence>
<comment type="pathway">
    <text evidence="3">Protein modification; protein glycosylation.</text>
</comment>
<dbReference type="Pfam" id="PF01255">
    <property type="entry name" value="Prenyltransf"/>
    <property type="match status" value="1"/>
</dbReference>
<dbReference type="GO" id="GO:0005789">
    <property type="term" value="C:endoplasmic reticulum membrane"/>
    <property type="evidence" value="ECO:0007669"/>
    <property type="project" value="UniProtKB-SubCell"/>
</dbReference>
<dbReference type="GO" id="GO:1904423">
    <property type="term" value="C:dehydrodolichyl diphosphate synthase complex"/>
    <property type="evidence" value="ECO:0007669"/>
    <property type="project" value="TreeGrafter"/>
</dbReference>
<protein>
    <recommendedName>
        <fullName evidence="12">Alkyl transferase</fullName>
        <ecNumber evidence="12">2.5.1.-</ecNumber>
    </recommendedName>
</protein>
<evidence type="ECO:0000256" key="1">
    <source>
        <dbReference type="ARBA" id="ARBA00001946"/>
    </source>
</evidence>
<keyword evidence="14" id="KW-1185">Reference proteome</keyword>
<dbReference type="NCBIfam" id="TIGR00055">
    <property type="entry name" value="uppS"/>
    <property type="match status" value="1"/>
</dbReference>
<gene>
    <name evidence="13" type="ORF">GHT06_011666</name>
</gene>
<dbReference type="FunFam" id="3.40.1180.10:FF:000002">
    <property type="entry name" value="Alkyl transferase"/>
    <property type="match status" value="1"/>
</dbReference>
<dbReference type="PANTHER" id="PTHR10291">
    <property type="entry name" value="DEHYDRODOLICHYL DIPHOSPHATE SYNTHASE FAMILY MEMBER"/>
    <property type="match status" value="1"/>
</dbReference>
<evidence type="ECO:0000256" key="3">
    <source>
        <dbReference type="ARBA" id="ARBA00004922"/>
    </source>
</evidence>
<dbReference type="InterPro" id="IPR036424">
    <property type="entry name" value="UPP_synth-like_sf"/>
</dbReference>
<keyword evidence="5 12" id="KW-0808">Transferase</keyword>
<evidence type="ECO:0000256" key="2">
    <source>
        <dbReference type="ARBA" id="ARBA00004406"/>
    </source>
</evidence>
<keyword evidence="8" id="KW-0472">Membrane</keyword>
<dbReference type="CDD" id="cd00475">
    <property type="entry name" value="Cis_IPPS"/>
    <property type="match status" value="1"/>
</dbReference>
<name>A0AAD5PUS9_9CRUS</name>